<dbReference type="PATRIC" id="fig|883078.3.peg.2676"/>
<evidence type="ECO:0000313" key="3">
    <source>
        <dbReference type="Proteomes" id="UP000001096"/>
    </source>
</evidence>
<evidence type="ECO:0008006" key="4">
    <source>
        <dbReference type="Google" id="ProtNLM"/>
    </source>
</evidence>
<sequence>MRCVGRVRAFCVAAAALLCGGSPTAADPLNDLLLPPASALSGGAYPEKFLYFSGFDLWRSGGSFYGGLQWAPGGLNQDGFTLKLLLAQSSYRYLAGTNNIRGTGLLGAVLPGWRIKRGDFEIKVFAGPDVQNHRYSPDDPGNGLRGNHVGLRVAADLWWEPTATVMLASSISGSTIGNSFGVRAAAGWRVRDRFWAGPEVETSGDAVYRQYRIGAHLTSFKMSAFEWSLGAGYVQDNSHRSGVYGRIGVLTRR</sequence>
<gene>
    <name evidence="2" type="ORF">HMPREF9695_02596</name>
</gene>
<name>K8PCX2_9BRAD</name>
<dbReference type="eggNOG" id="COG3637">
    <property type="taxonomic scope" value="Bacteria"/>
</dbReference>
<comment type="caution">
    <text evidence="2">The sequence shown here is derived from an EMBL/GenBank/DDBJ whole genome shotgun (WGS) entry which is preliminary data.</text>
</comment>
<protein>
    <recommendedName>
        <fullName evidence="4">Cellulose biosynthesis protein BcsS</fullName>
    </recommendedName>
</protein>
<dbReference type="InterPro" id="IPR031485">
    <property type="entry name" value="CBP_BcsS"/>
</dbReference>
<keyword evidence="3" id="KW-1185">Reference proteome</keyword>
<dbReference type="AlphaFoldDB" id="K8PCX2"/>
<dbReference type="Proteomes" id="UP000001096">
    <property type="component" value="Unassembled WGS sequence"/>
</dbReference>
<keyword evidence="1" id="KW-0732">Signal</keyword>
<evidence type="ECO:0000256" key="1">
    <source>
        <dbReference type="SAM" id="SignalP"/>
    </source>
</evidence>
<feature type="signal peptide" evidence="1">
    <location>
        <begin position="1"/>
        <end position="25"/>
    </location>
</feature>
<dbReference type="RefSeq" id="WP_006021292.1">
    <property type="nucleotide sequence ID" value="NZ_KB375283.1"/>
</dbReference>
<organism evidence="2 3">
    <name type="scientific">Afipia broomeae ATCC 49717</name>
    <dbReference type="NCBI Taxonomy" id="883078"/>
    <lineage>
        <taxon>Bacteria</taxon>
        <taxon>Pseudomonadati</taxon>
        <taxon>Pseudomonadota</taxon>
        <taxon>Alphaproteobacteria</taxon>
        <taxon>Hyphomicrobiales</taxon>
        <taxon>Nitrobacteraceae</taxon>
        <taxon>Afipia</taxon>
    </lineage>
</organism>
<accession>K8PCX2</accession>
<evidence type="ECO:0000313" key="2">
    <source>
        <dbReference type="EMBL" id="EKS36178.1"/>
    </source>
</evidence>
<dbReference type="Pfam" id="PF17036">
    <property type="entry name" value="CBP_BcsS"/>
    <property type="match status" value="1"/>
</dbReference>
<dbReference type="EMBL" id="AGWX01000004">
    <property type="protein sequence ID" value="EKS36178.1"/>
    <property type="molecule type" value="Genomic_DNA"/>
</dbReference>
<proteinExistence type="predicted"/>
<feature type="chain" id="PRO_5003921923" description="Cellulose biosynthesis protein BcsS" evidence="1">
    <location>
        <begin position="26"/>
        <end position="253"/>
    </location>
</feature>
<dbReference type="HOGENOM" id="CLU_080719_0_0_5"/>
<reference evidence="2 3" key="1">
    <citation type="submission" date="2012-04" db="EMBL/GenBank/DDBJ databases">
        <title>The Genome Sequence of Afipia broomeae ATCC 49717.</title>
        <authorList>
            <consortium name="The Broad Institute Genome Sequencing Platform"/>
            <person name="Earl A."/>
            <person name="Ward D."/>
            <person name="Feldgarden M."/>
            <person name="Gevers D."/>
            <person name="Huys G."/>
            <person name="Walker B."/>
            <person name="Young S.K."/>
            <person name="Zeng Q."/>
            <person name="Gargeya S."/>
            <person name="Fitzgerald M."/>
            <person name="Haas B."/>
            <person name="Abouelleil A."/>
            <person name="Alvarado L."/>
            <person name="Arachchi H.M."/>
            <person name="Berlin A."/>
            <person name="Chapman S.B."/>
            <person name="Goldberg J."/>
            <person name="Griggs A."/>
            <person name="Gujja S."/>
            <person name="Hansen M."/>
            <person name="Howarth C."/>
            <person name="Imamovic A."/>
            <person name="Larimer J."/>
            <person name="McCowen C."/>
            <person name="Montmayeur A."/>
            <person name="Murphy C."/>
            <person name="Neiman D."/>
            <person name="Pearson M."/>
            <person name="Priest M."/>
            <person name="Roberts A."/>
            <person name="Saif S."/>
            <person name="Shea T."/>
            <person name="Sisk P."/>
            <person name="Sykes S."/>
            <person name="Wortman J."/>
            <person name="Nusbaum C."/>
            <person name="Birren B."/>
        </authorList>
    </citation>
    <scope>NUCLEOTIDE SEQUENCE [LARGE SCALE GENOMIC DNA]</scope>
    <source>
        <strain evidence="2 3">ATCC 49717</strain>
    </source>
</reference>